<dbReference type="Gene3D" id="1.10.490.10">
    <property type="entry name" value="Globins"/>
    <property type="match status" value="1"/>
</dbReference>
<dbReference type="OrthoDB" id="7678071at2"/>
<dbReference type="EMBL" id="UGSK01000001">
    <property type="protein sequence ID" value="SUB00671.1"/>
    <property type="molecule type" value="Genomic_DNA"/>
</dbReference>
<accession>A0A378ZVV1</accession>
<evidence type="ECO:0000256" key="1">
    <source>
        <dbReference type="SAM" id="MobiDB-lite"/>
    </source>
</evidence>
<dbReference type="InterPro" id="IPR012292">
    <property type="entry name" value="Globin/Proto"/>
</dbReference>
<evidence type="ECO:0008006" key="4">
    <source>
        <dbReference type="Google" id="ProtNLM"/>
    </source>
</evidence>
<dbReference type="GO" id="GO:0019825">
    <property type="term" value="F:oxygen binding"/>
    <property type="evidence" value="ECO:0007669"/>
    <property type="project" value="InterPro"/>
</dbReference>
<dbReference type="InterPro" id="IPR009050">
    <property type="entry name" value="Globin-like_sf"/>
</dbReference>
<dbReference type="RefSeq" id="WP_147290407.1">
    <property type="nucleotide sequence ID" value="NZ_UGSK01000001.1"/>
</dbReference>
<proteinExistence type="predicted"/>
<dbReference type="AlphaFoldDB" id="A0A378ZVV1"/>
<sequence length="135" mass="15491">MTLYIELGGRSVIERAVRHVLSMRLPNTSQPSDVMLPHQAELLREDLTEFLIFLFGGAPFYEGPAIHHAFSYICNSHSAFDEVRDMFIEELTLRPQTAGLRPQVHAALEQIRHHAVRQPHPARVQERPQLQARSF</sequence>
<protein>
    <recommendedName>
        <fullName evidence="4">Globin</fullName>
    </recommendedName>
</protein>
<dbReference type="Proteomes" id="UP000255000">
    <property type="component" value="Unassembled WGS sequence"/>
</dbReference>
<gene>
    <name evidence="2" type="ORF">NCTC13350_01595</name>
</gene>
<evidence type="ECO:0000313" key="3">
    <source>
        <dbReference type="Proteomes" id="UP000255000"/>
    </source>
</evidence>
<evidence type="ECO:0000313" key="2">
    <source>
        <dbReference type="EMBL" id="SUB00671.1"/>
    </source>
</evidence>
<dbReference type="SUPFAM" id="SSF46458">
    <property type="entry name" value="Globin-like"/>
    <property type="match status" value="1"/>
</dbReference>
<feature type="region of interest" description="Disordered" evidence="1">
    <location>
        <begin position="115"/>
        <end position="135"/>
    </location>
</feature>
<dbReference type="GO" id="GO:0020037">
    <property type="term" value="F:heme binding"/>
    <property type="evidence" value="ECO:0007669"/>
    <property type="project" value="InterPro"/>
</dbReference>
<name>A0A378ZVV1_9HYPH</name>
<reference evidence="2 3" key="1">
    <citation type="submission" date="2018-06" db="EMBL/GenBank/DDBJ databases">
        <authorList>
            <consortium name="Pathogen Informatics"/>
            <person name="Doyle S."/>
        </authorList>
    </citation>
    <scope>NUCLEOTIDE SEQUENCE [LARGE SCALE GENOMIC DNA]</scope>
    <source>
        <strain evidence="2 3">NCTC13350</strain>
    </source>
</reference>
<organism evidence="2 3">
    <name type="scientific">Pannonibacter phragmitetus</name>
    <dbReference type="NCBI Taxonomy" id="121719"/>
    <lineage>
        <taxon>Bacteria</taxon>
        <taxon>Pseudomonadati</taxon>
        <taxon>Pseudomonadota</taxon>
        <taxon>Alphaproteobacteria</taxon>
        <taxon>Hyphomicrobiales</taxon>
        <taxon>Stappiaceae</taxon>
        <taxon>Pannonibacter</taxon>
    </lineage>
</organism>